<dbReference type="Pfam" id="PF11174">
    <property type="entry name" value="DUF2970"/>
    <property type="match status" value="1"/>
</dbReference>
<dbReference type="AlphaFoldDB" id="L8J8Y3"/>
<name>L8J8Y3_9GAMM</name>
<protein>
    <recommendedName>
        <fullName evidence="4">DUF2970 domain-containing protein</fullName>
    </recommendedName>
</protein>
<dbReference type="OrthoDB" id="5625885at2"/>
<evidence type="ECO:0000313" key="2">
    <source>
        <dbReference type="EMBL" id="ELR63932.1"/>
    </source>
</evidence>
<comment type="caution">
    <text evidence="2">The sequence shown here is derived from an EMBL/GenBank/DDBJ whole genome shotgun (WGS) entry which is preliminary data.</text>
</comment>
<proteinExistence type="predicted"/>
<keyword evidence="3" id="KW-1185">Reference proteome</keyword>
<accession>L8J8Y3</accession>
<gene>
    <name evidence="2" type="ORF">C942_03011</name>
</gene>
<organism evidence="2 3">
    <name type="scientific">Photobacterium marinum</name>
    <dbReference type="NCBI Taxonomy" id="1056511"/>
    <lineage>
        <taxon>Bacteria</taxon>
        <taxon>Pseudomonadati</taxon>
        <taxon>Pseudomonadota</taxon>
        <taxon>Gammaproteobacteria</taxon>
        <taxon>Vibrionales</taxon>
        <taxon>Vibrionaceae</taxon>
        <taxon>Photobacterium</taxon>
    </lineage>
</organism>
<evidence type="ECO:0000256" key="1">
    <source>
        <dbReference type="SAM" id="Phobius"/>
    </source>
</evidence>
<evidence type="ECO:0008006" key="4">
    <source>
        <dbReference type="Google" id="ProtNLM"/>
    </source>
</evidence>
<dbReference type="Proteomes" id="UP000011134">
    <property type="component" value="Unassembled WGS sequence"/>
</dbReference>
<sequence length="73" mass="7917">MRETSEQEQKPTGKKKNLALSVAAALFGVQSEQNRQQDFSEKSPWPFIAAGIVAIAIFIGLLLAIVMAVTATR</sequence>
<dbReference type="RefSeq" id="WP_007469278.1">
    <property type="nucleotide sequence ID" value="NZ_AMZO01000033.1"/>
</dbReference>
<reference evidence="2 3" key="1">
    <citation type="submission" date="2012-12" db="EMBL/GenBank/DDBJ databases">
        <title>Genome Assembly of Photobacterium sp. AK15.</title>
        <authorList>
            <person name="Khatri I."/>
            <person name="Vaidya B."/>
            <person name="Srinivas T.N.R."/>
            <person name="Subramanian S."/>
            <person name="Pinnaka A."/>
        </authorList>
    </citation>
    <scope>NUCLEOTIDE SEQUENCE [LARGE SCALE GENOMIC DNA]</scope>
    <source>
        <strain evidence="2 3">AK15</strain>
    </source>
</reference>
<dbReference type="EMBL" id="AMZO01000033">
    <property type="protein sequence ID" value="ELR63932.1"/>
    <property type="molecule type" value="Genomic_DNA"/>
</dbReference>
<feature type="transmembrane region" description="Helical" evidence="1">
    <location>
        <begin position="47"/>
        <end position="69"/>
    </location>
</feature>
<evidence type="ECO:0000313" key="3">
    <source>
        <dbReference type="Proteomes" id="UP000011134"/>
    </source>
</evidence>
<keyword evidence="1" id="KW-1133">Transmembrane helix</keyword>
<dbReference type="PATRIC" id="fig|1056511.3.peg.3935"/>
<keyword evidence="1" id="KW-0812">Transmembrane</keyword>
<dbReference type="InterPro" id="IPR021344">
    <property type="entry name" value="DUF2970"/>
</dbReference>
<keyword evidence="1" id="KW-0472">Membrane</keyword>